<organism evidence="1 2">
    <name type="scientific">Desulfosporosinus metallidurans</name>
    <dbReference type="NCBI Taxonomy" id="1888891"/>
    <lineage>
        <taxon>Bacteria</taxon>
        <taxon>Bacillati</taxon>
        <taxon>Bacillota</taxon>
        <taxon>Clostridia</taxon>
        <taxon>Eubacteriales</taxon>
        <taxon>Desulfitobacteriaceae</taxon>
        <taxon>Desulfosporosinus</taxon>
    </lineage>
</organism>
<reference evidence="1 2" key="1">
    <citation type="submission" date="2016-09" db="EMBL/GenBank/DDBJ databases">
        <title>Complete genome of Desulfosporosinus sp. OL.</title>
        <authorList>
            <person name="Mardanov A."/>
            <person name="Beletsky A."/>
            <person name="Panova A."/>
            <person name="Karnachuk O."/>
            <person name="Ravin N."/>
        </authorList>
    </citation>
    <scope>NUCLEOTIDE SEQUENCE [LARGE SCALE GENOMIC DNA]</scope>
    <source>
        <strain evidence="1 2">OL</strain>
    </source>
</reference>
<protein>
    <submittedName>
        <fullName evidence="1">Uncharacterized protein</fullName>
    </submittedName>
</protein>
<gene>
    <name evidence="1" type="ORF">DSOL_3239</name>
</gene>
<evidence type="ECO:0000313" key="2">
    <source>
        <dbReference type="Proteomes" id="UP000186102"/>
    </source>
</evidence>
<name>A0A1Q8QS12_9FIRM</name>
<dbReference type="EMBL" id="MLBF01000027">
    <property type="protein sequence ID" value="OLN30107.1"/>
    <property type="molecule type" value="Genomic_DNA"/>
</dbReference>
<evidence type="ECO:0000313" key="1">
    <source>
        <dbReference type="EMBL" id="OLN30107.1"/>
    </source>
</evidence>
<dbReference type="STRING" id="1888891.DSOL_3239"/>
<sequence length="50" mass="5800">MTIMRRNKAINRRHPHEEILPIEKRKATGHDDTAKVEAARSKGGFFSQIR</sequence>
<dbReference type="AlphaFoldDB" id="A0A1Q8QS12"/>
<accession>A0A1Q8QS12</accession>
<proteinExistence type="predicted"/>
<keyword evidence="2" id="KW-1185">Reference proteome</keyword>
<dbReference type="Proteomes" id="UP000186102">
    <property type="component" value="Unassembled WGS sequence"/>
</dbReference>
<comment type="caution">
    <text evidence="1">The sequence shown here is derived from an EMBL/GenBank/DDBJ whole genome shotgun (WGS) entry which is preliminary data.</text>
</comment>